<comment type="pathway">
    <text evidence="1">Sulfur metabolism; sulfate assimilation.</text>
</comment>
<dbReference type="GO" id="GO:0000103">
    <property type="term" value="P:sulfate assimilation"/>
    <property type="evidence" value="ECO:0007669"/>
    <property type="project" value="UniProtKB-UniPathway"/>
</dbReference>
<dbReference type="InterPro" id="IPR002891">
    <property type="entry name" value="APS"/>
</dbReference>
<dbReference type="EMBL" id="MTYJ01000050">
    <property type="protein sequence ID" value="OQV18417.1"/>
    <property type="molecule type" value="Genomic_DNA"/>
</dbReference>
<gene>
    <name evidence="13" type="ORF">BV898_07620</name>
</gene>
<dbReference type="InterPro" id="IPR015947">
    <property type="entry name" value="PUA-like_sf"/>
</dbReference>
<evidence type="ECO:0000256" key="4">
    <source>
        <dbReference type="ARBA" id="ARBA00022679"/>
    </source>
</evidence>
<evidence type="ECO:0000256" key="8">
    <source>
        <dbReference type="ARBA" id="ARBA00022840"/>
    </source>
</evidence>
<dbReference type="GO" id="GO:0005524">
    <property type="term" value="F:ATP binding"/>
    <property type="evidence" value="ECO:0007669"/>
    <property type="project" value="UniProtKB-KW"/>
</dbReference>
<evidence type="ECO:0000256" key="6">
    <source>
        <dbReference type="ARBA" id="ARBA00022741"/>
    </source>
</evidence>
<dbReference type="SUPFAM" id="SSF52540">
    <property type="entry name" value="P-loop containing nucleoside triphosphate hydrolases"/>
    <property type="match status" value="1"/>
</dbReference>
<sequence length="616" mass="68825">MAGPIRYGDGHINAPEKDRANIHPMQHHVSRSTRGKIMGERAGFRGCTIWFTGYSGAGKSTLAFALEDYLCSKGIPAYVLDGDNIRHGLNSNLGFSPEDREENIRRVAEVARLFADSGVVCITSFISPYLKDRESARKVHEKDGLKFLEIFVDAPLAVCEERDVKGLYKKARAGLIKGFTGIDQIYEPPANPDLNMKTAEFGIDESIQQIVTKLEEHGIVPDHAIDSIKELFIPAEHLDSAKAEAASLQTLSIDKVDLQWVQVLSEGWATPLTGFMREAEYLQSLHFNSAGNGRATSQSVPIVLAASTADKERLHGEKAITLVHSGKPVAILRNPEFYEHRKEERCARTFGTTHAGHPYIKMIMDSGDWLVGGDLEVFERIRWNDGLDQYRLKPNELRKKFTELGADAVFAFQLRNPIHNGHALLMSDTRRQLLEQGYKNPTLLLHPLGGWTKDDDVPLDVRMAQHHAVLEAGILDPKSTVLAIFPSPMLYAGPTEVQWHAKARMATGANFYIVGRDPAGMPHPETKKDLYNMFHGAKVLELSPGLQKLSIIPFREASYNTKNKQMEFFDATRKEEFDNISGTKMRKLARDGEQPPSGFMGDAAWKILADHYQSKK</sequence>
<proteinExistence type="inferred from homology"/>
<name>A0A1W0WTB0_HYPEX</name>
<dbReference type="SUPFAM" id="SSF88697">
    <property type="entry name" value="PUA domain-like"/>
    <property type="match status" value="1"/>
</dbReference>
<dbReference type="FunFam" id="3.10.400.10:FF:000001">
    <property type="entry name" value="bifunctional 3'-phosphoadenosine 5'-phosphosulfate synthase 1"/>
    <property type="match status" value="1"/>
</dbReference>
<dbReference type="InterPro" id="IPR002650">
    <property type="entry name" value="Sulphate_adenylyltransferase"/>
</dbReference>
<dbReference type="Gene3D" id="3.40.50.300">
    <property type="entry name" value="P-loop containing nucleotide triphosphate hydrolases"/>
    <property type="match status" value="1"/>
</dbReference>
<dbReference type="HAMAP" id="MF_00065">
    <property type="entry name" value="Adenylyl_sulf_kinase"/>
    <property type="match status" value="1"/>
</dbReference>
<feature type="domain" description="ATP-sulfurylase PUA-like" evidence="12">
    <location>
        <begin position="227"/>
        <end position="380"/>
    </location>
</feature>
<keyword evidence="14" id="KW-1185">Reference proteome</keyword>
<dbReference type="Gene3D" id="3.40.50.620">
    <property type="entry name" value="HUPs"/>
    <property type="match status" value="1"/>
</dbReference>
<feature type="domain" description="APS kinase" evidence="10">
    <location>
        <begin position="45"/>
        <end position="196"/>
    </location>
</feature>
<accession>A0A1W0WTB0</accession>
<comment type="similarity">
    <text evidence="2">In the N-terminal section; belongs to the APS kinase family.</text>
</comment>
<dbReference type="CDD" id="cd02027">
    <property type="entry name" value="APSK"/>
    <property type="match status" value="1"/>
</dbReference>
<evidence type="ECO:0000256" key="9">
    <source>
        <dbReference type="ARBA" id="ARBA00023268"/>
    </source>
</evidence>
<dbReference type="PANTHER" id="PTHR11055:SF1">
    <property type="entry name" value="PAPS SYNTHETASE, ISOFORM D"/>
    <property type="match status" value="1"/>
</dbReference>
<dbReference type="Pfam" id="PF01583">
    <property type="entry name" value="APS_kinase"/>
    <property type="match status" value="1"/>
</dbReference>
<dbReference type="Pfam" id="PF01747">
    <property type="entry name" value="ATP-sulfurylase"/>
    <property type="match status" value="1"/>
</dbReference>
<evidence type="ECO:0000256" key="3">
    <source>
        <dbReference type="ARBA" id="ARBA00009290"/>
    </source>
</evidence>
<dbReference type="NCBIfam" id="TIGR00339">
    <property type="entry name" value="sopT"/>
    <property type="match status" value="1"/>
</dbReference>
<reference evidence="14" key="1">
    <citation type="submission" date="2017-01" db="EMBL/GenBank/DDBJ databases">
        <title>Comparative genomics of anhydrobiosis in the tardigrade Hypsibius dujardini.</title>
        <authorList>
            <person name="Yoshida Y."/>
            <person name="Koutsovoulos G."/>
            <person name="Laetsch D."/>
            <person name="Stevens L."/>
            <person name="Kumar S."/>
            <person name="Horikawa D."/>
            <person name="Ishino K."/>
            <person name="Komine S."/>
            <person name="Tomita M."/>
            <person name="Blaxter M."/>
            <person name="Arakawa K."/>
        </authorList>
    </citation>
    <scope>NUCLEOTIDE SEQUENCE [LARGE SCALE GENOMIC DNA]</scope>
    <source>
        <strain evidence="14">Z151</strain>
    </source>
</reference>
<comment type="similarity">
    <text evidence="3">In the C-terminal section; belongs to the sulfate adenylyltransferase family.</text>
</comment>
<dbReference type="GO" id="GO:0050428">
    <property type="term" value="P:3'-phosphoadenosine 5'-phosphosulfate biosynthetic process"/>
    <property type="evidence" value="ECO:0007669"/>
    <property type="project" value="TreeGrafter"/>
</dbReference>
<keyword evidence="4" id="KW-0808">Transferase</keyword>
<dbReference type="Proteomes" id="UP000192578">
    <property type="component" value="Unassembled WGS sequence"/>
</dbReference>
<keyword evidence="7" id="KW-0418">Kinase</keyword>
<evidence type="ECO:0000256" key="7">
    <source>
        <dbReference type="ARBA" id="ARBA00022777"/>
    </source>
</evidence>
<dbReference type="Pfam" id="PF14306">
    <property type="entry name" value="PUA_2"/>
    <property type="match status" value="1"/>
</dbReference>
<keyword evidence="5" id="KW-0548">Nucleotidyltransferase</keyword>
<evidence type="ECO:0000259" key="10">
    <source>
        <dbReference type="Pfam" id="PF01583"/>
    </source>
</evidence>
<dbReference type="SUPFAM" id="SSF52374">
    <property type="entry name" value="Nucleotidylyl transferase"/>
    <property type="match status" value="1"/>
</dbReference>
<evidence type="ECO:0000313" key="14">
    <source>
        <dbReference type="Proteomes" id="UP000192578"/>
    </source>
</evidence>
<dbReference type="InterPro" id="IPR059117">
    <property type="entry name" value="APS_kinase_dom"/>
</dbReference>
<evidence type="ECO:0000256" key="2">
    <source>
        <dbReference type="ARBA" id="ARBA00007268"/>
    </source>
</evidence>
<dbReference type="InterPro" id="IPR014729">
    <property type="entry name" value="Rossmann-like_a/b/a_fold"/>
</dbReference>
<keyword evidence="6" id="KW-0547">Nucleotide-binding</keyword>
<dbReference type="NCBIfam" id="TIGR00455">
    <property type="entry name" value="apsK"/>
    <property type="match status" value="1"/>
</dbReference>
<dbReference type="UniPathway" id="UPA00097"/>
<dbReference type="AlphaFoldDB" id="A0A1W0WTB0"/>
<dbReference type="PANTHER" id="PTHR11055">
    <property type="entry name" value="BIFUNCTIONAL 3'-PHOSPHOADENOSINE 5'-PHOSPHOSULFATE SYNTHASE"/>
    <property type="match status" value="1"/>
</dbReference>
<comment type="caution">
    <text evidence="13">The sequence shown here is derived from an EMBL/GenBank/DDBJ whole genome shotgun (WGS) entry which is preliminary data.</text>
</comment>
<dbReference type="InterPro" id="IPR024951">
    <property type="entry name" value="Sulfurylase_cat_dom"/>
</dbReference>
<evidence type="ECO:0000256" key="5">
    <source>
        <dbReference type="ARBA" id="ARBA00022695"/>
    </source>
</evidence>
<feature type="domain" description="Sulphate adenylyltransferase catalytic" evidence="11">
    <location>
        <begin position="388"/>
        <end position="610"/>
    </location>
</feature>
<organism evidence="13 14">
    <name type="scientific">Hypsibius exemplaris</name>
    <name type="common">Freshwater tardigrade</name>
    <dbReference type="NCBI Taxonomy" id="2072580"/>
    <lineage>
        <taxon>Eukaryota</taxon>
        <taxon>Metazoa</taxon>
        <taxon>Ecdysozoa</taxon>
        <taxon>Tardigrada</taxon>
        <taxon>Eutardigrada</taxon>
        <taxon>Parachela</taxon>
        <taxon>Hypsibioidea</taxon>
        <taxon>Hypsibiidae</taxon>
        <taxon>Hypsibius</taxon>
    </lineage>
</organism>
<dbReference type="InterPro" id="IPR027417">
    <property type="entry name" value="P-loop_NTPase"/>
</dbReference>
<dbReference type="InterPro" id="IPR025980">
    <property type="entry name" value="ATP-Sase_PUA-like_dom"/>
</dbReference>
<dbReference type="FunFam" id="3.40.50.300:FF:000212">
    <property type="entry name" value="Adenylyl-sulfate kinase"/>
    <property type="match status" value="1"/>
</dbReference>
<dbReference type="Gene3D" id="3.10.400.10">
    <property type="entry name" value="Sulfate adenylyltransferase"/>
    <property type="match status" value="1"/>
</dbReference>
<evidence type="ECO:0000259" key="12">
    <source>
        <dbReference type="Pfam" id="PF14306"/>
    </source>
</evidence>
<dbReference type="GO" id="GO:0004781">
    <property type="term" value="F:sulfate adenylyltransferase (ATP) activity"/>
    <property type="evidence" value="ECO:0007669"/>
    <property type="project" value="InterPro"/>
</dbReference>
<dbReference type="NCBIfam" id="NF003013">
    <property type="entry name" value="PRK03846.1"/>
    <property type="match status" value="1"/>
</dbReference>
<dbReference type="OrthoDB" id="506431at2759"/>
<protein>
    <submittedName>
        <fullName evidence="13">Bifunctional 3'-phosphoadenosine 5'-phosphosulfate synthase</fullName>
    </submittedName>
</protein>
<keyword evidence="8" id="KW-0067">ATP-binding</keyword>
<evidence type="ECO:0000313" key="13">
    <source>
        <dbReference type="EMBL" id="OQV18417.1"/>
    </source>
</evidence>
<dbReference type="GO" id="GO:0004020">
    <property type="term" value="F:adenylylsulfate kinase activity"/>
    <property type="evidence" value="ECO:0007669"/>
    <property type="project" value="InterPro"/>
</dbReference>
<evidence type="ECO:0000256" key="1">
    <source>
        <dbReference type="ARBA" id="ARBA00005050"/>
    </source>
</evidence>
<evidence type="ECO:0000259" key="11">
    <source>
        <dbReference type="Pfam" id="PF01747"/>
    </source>
</evidence>
<keyword evidence="9" id="KW-0511">Multifunctional enzyme</keyword>
<dbReference type="CDD" id="cd00517">
    <property type="entry name" value="ATPS"/>
    <property type="match status" value="1"/>
</dbReference>
<dbReference type="FunFam" id="3.40.50.620:FF:000006">
    <property type="entry name" value="bifunctional 3'-phosphoadenosine 5'-phosphosulfate synthase 1"/>
    <property type="match status" value="1"/>
</dbReference>